<reference evidence="3" key="3">
    <citation type="submission" date="2025-08" db="UniProtKB">
        <authorList>
            <consortium name="RefSeq"/>
        </authorList>
    </citation>
    <scope>IDENTIFICATION</scope>
    <source>
        <strain evidence="3">CBS 342.82</strain>
    </source>
</reference>
<dbReference type="PROSITE" id="PS50082">
    <property type="entry name" value="WD_REPEATS_2"/>
    <property type="match status" value="1"/>
</dbReference>
<evidence type="ECO:0000313" key="3">
    <source>
        <dbReference type="RefSeq" id="XP_033457059.1"/>
    </source>
</evidence>
<dbReference type="OrthoDB" id="538223at2759"/>
<keyword evidence="2" id="KW-1185">Reference proteome</keyword>
<dbReference type="PROSITE" id="PS50294">
    <property type="entry name" value="WD_REPEATS_REGION"/>
    <property type="match status" value="1"/>
</dbReference>
<evidence type="ECO:0000256" key="1">
    <source>
        <dbReference type="PROSITE-ProRule" id="PRU00221"/>
    </source>
</evidence>
<dbReference type="GeneID" id="54363438"/>
<dbReference type="RefSeq" id="XP_033457059.1">
    <property type="nucleotide sequence ID" value="XM_033605638.1"/>
</dbReference>
<dbReference type="InterPro" id="IPR001680">
    <property type="entry name" value="WD40_rpt"/>
</dbReference>
<feature type="repeat" description="WD" evidence="1">
    <location>
        <begin position="1"/>
        <end position="40"/>
    </location>
</feature>
<keyword evidence="1" id="KW-0853">WD repeat</keyword>
<protein>
    <recommendedName>
        <fullName evidence="4">WD40 repeat-like protein</fullName>
    </recommendedName>
</protein>
<dbReference type="PANTHER" id="PTHR19879">
    <property type="entry name" value="TRANSCRIPTION INITIATION FACTOR TFIID"/>
    <property type="match status" value="1"/>
</dbReference>
<dbReference type="Proteomes" id="UP000504637">
    <property type="component" value="Unplaced"/>
</dbReference>
<sequence>MHDGRVTAVAFAPDGQVVASASDDKTVRLWNAMTGAAIQLFKTSRITTRLSLSADGTCLRSDYTTFKLAEGVLSLAQDVVTETAS</sequence>
<gene>
    <name evidence="3" type="ORF">K489DRAFT_383571</name>
</gene>
<dbReference type="SMART" id="SM00320">
    <property type="entry name" value="WD40"/>
    <property type="match status" value="1"/>
</dbReference>
<evidence type="ECO:0008006" key="4">
    <source>
        <dbReference type="Google" id="ProtNLM"/>
    </source>
</evidence>
<dbReference type="PANTHER" id="PTHR19879:SF9">
    <property type="entry name" value="TRANSCRIPTION INITIATION FACTOR TFIID SUBUNIT 5"/>
    <property type="match status" value="1"/>
</dbReference>
<dbReference type="AlphaFoldDB" id="A0A6J3LWJ2"/>
<reference evidence="3" key="1">
    <citation type="submission" date="2020-01" db="EMBL/GenBank/DDBJ databases">
        <authorList>
            <consortium name="DOE Joint Genome Institute"/>
            <person name="Haridas S."/>
            <person name="Albert R."/>
            <person name="Binder M."/>
            <person name="Bloem J."/>
            <person name="Labutti K."/>
            <person name="Salamov A."/>
            <person name="Andreopoulos B."/>
            <person name="Baker S.E."/>
            <person name="Barry K."/>
            <person name="Bills G."/>
            <person name="Bluhm B.H."/>
            <person name="Cannon C."/>
            <person name="Castanera R."/>
            <person name="Culley D.E."/>
            <person name="Daum C."/>
            <person name="Ezra D."/>
            <person name="Gonzalez J.B."/>
            <person name="Henrissat B."/>
            <person name="Kuo A."/>
            <person name="Liang C."/>
            <person name="Lipzen A."/>
            <person name="Lutzoni F."/>
            <person name="Magnuson J."/>
            <person name="Mondo S."/>
            <person name="Nolan M."/>
            <person name="Ohm R."/>
            <person name="Pangilinan J."/>
            <person name="Park H.-J."/>
            <person name="Ramirez L."/>
            <person name="Alfaro M."/>
            <person name="Sun H."/>
            <person name="Tritt A."/>
            <person name="Yoshinaga Y."/>
            <person name="Zwiers L.-H."/>
            <person name="Turgeon B.G."/>
            <person name="Goodwin S.B."/>
            <person name="Spatafora J.W."/>
            <person name="Crous P.W."/>
            <person name="Grigoriev I.V."/>
        </authorList>
    </citation>
    <scope>NUCLEOTIDE SEQUENCE</scope>
    <source>
        <strain evidence="3">CBS 342.82</strain>
    </source>
</reference>
<proteinExistence type="predicted"/>
<dbReference type="SUPFAM" id="SSF50978">
    <property type="entry name" value="WD40 repeat-like"/>
    <property type="match status" value="1"/>
</dbReference>
<accession>A0A6J3LWJ2</accession>
<dbReference type="InterPro" id="IPR015943">
    <property type="entry name" value="WD40/YVTN_repeat-like_dom_sf"/>
</dbReference>
<dbReference type="InterPro" id="IPR036322">
    <property type="entry name" value="WD40_repeat_dom_sf"/>
</dbReference>
<organism evidence="3">
    <name type="scientific">Dissoconium aciculare CBS 342.82</name>
    <dbReference type="NCBI Taxonomy" id="1314786"/>
    <lineage>
        <taxon>Eukaryota</taxon>
        <taxon>Fungi</taxon>
        <taxon>Dikarya</taxon>
        <taxon>Ascomycota</taxon>
        <taxon>Pezizomycotina</taxon>
        <taxon>Dothideomycetes</taxon>
        <taxon>Dothideomycetidae</taxon>
        <taxon>Mycosphaerellales</taxon>
        <taxon>Dissoconiaceae</taxon>
        <taxon>Dissoconium</taxon>
    </lineage>
</organism>
<dbReference type="Pfam" id="PF00400">
    <property type="entry name" value="WD40"/>
    <property type="match status" value="1"/>
</dbReference>
<name>A0A6J3LWJ2_9PEZI</name>
<evidence type="ECO:0000313" key="2">
    <source>
        <dbReference type="Proteomes" id="UP000504637"/>
    </source>
</evidence>
<reference evidence="3" key="2">
    <citation type="submission" date="2020-04" db="EMBL/GenBank/DDBJ databases">
        <authorList>
            <consortium name="NCBI Genome Project"/>
        </authorList>
    </citation>
    <scope>NUCLEOTIDE SEQUENCE</scope>
    <source>
        <strain evidence="3">CBS 342.82</strain>
    </source>
</reference>
<dbReference type="Gene3D" id="2.130.10.10">
    <property type="entry name" value="YVTN repeat-like/Quinoprotein amine dehydrogenase"/>
    <property type="match status" value="1"/>
</dbReference>